<evidence type="ECO:0000313" key="2">
    <source>
        <dbReference type="EMBL" id="MCT9002597.1"/>
    </source>
</evidence>
<dbReference type="RefSeq" id="WP_261607136.1">
    <property type="nucleotide sequence ID" value="NZ_JAODOR010000011.1"/>
</dbReference>
<dbReference type="InterPro" id="IPR036514">
    <property type="entry name" value="SGNH_hydro_sf"/>
</dbReference>
<dbReference type="SUPFAM" id="SSF52266">
    <property type="entry name" value="SGNH hydrolase"/>
    <property type="match status" value="1"/>
</dbReference>
<name>A0ABT2PD96_9MICO</name>
<dbReference type="EMBL" id="JAODOR010000011">
    <property type="protein sequence ID" value="MCT9002597.1"/>
    <property type="molecule type" value="Genomic_DNA"/>
</dbReference>
<comment type="caution">
    <text evidence="2">The sequence shown here is derived from an EMBL/GenBank/DDBJ whole genome shotgun (WGS) entry which is preliminary data.</text>
</comment>
<organism evidence="2 3">
    <name type="scientific">Microbacterium memoriense</name>
    <dbReference type="NCBI Taxonomy" id="2978350"/>
    <lineage>
        <taxon>Bacteria</taxon>
        <taxon>Bacillati</taxon>
        <taxon>Actinomycetota</taxon>
        <taxon>Actinomycetes</taxon>
        <taxon>Micrococcales</taxon>
        <taxon>Microbacteriaceae</taxon>
        <taxon>Microbacterium</taxon>
    </lineage>
</organism>
<sequence length="194" mass="19579">MSERRRRAGRALIGAALAVLALALTACGAAEPAVAEQRVLVITDERGGDAGSAWYDLVRREPGLQVQIDAVAGSGYLTASPSSVADRAAAAGGQFDAVVLALGGNDVTTTLPTEVREALVRDAMSASARYAPRVIVLPPFGVTAADLDAWDETLRTAATQTGATFTPIDLPAGSGAAAQASAIAAAVVLAVRAP</sequence>
<proteinExistence type="predicted"/>
<dbReference type="Proteomes" id="UP001300496">
    <property type="component" value="Unassembled WGS sequence"/>
</dbReference>
<accession>A0ABT2PD96</accession>
<feature type="chain" id="PRO_5045209035" description="SGNH/GDSL hydrolase family protein" evidence="1">
    <location>
        <begin position="30"/>
        <end position="194"/>
    </location>
</feature>
<dbReference type="PROSITE" id="PS51257">
    <property type="entry name" value="PROKAR_LIPOPROTEIN"/>
    <property type="match status" value="1"/>
</dbReference>
<gene>
    <name evidence="2" type="ORF">N4R40_09510</name>
</gene>
<reference evidence="2 3" key="1">
    <citation type="journal article" date="2024" name="Int. J. Syst. Evol. Microbiol.">
        <title>Microbacterium memoriense sp. nov., a member of the Actinomycetota from marine beach sediment of the north coast of Portugal.</title>
        <authorList>
            <person name="Santos J.D.N.D."/>
            <person name="Klimek D."/>
            <person name="Calusinska M."/>
            <person name="Lobo-da-Cunha A."/>
            <person name="Catita J."/>
            <person name="Goncalves H."/>
            <person name="Gonzalez I."/>
            <person name="Lage O.M."/>
        </authorList>
    </citation>
    <scope>NUCLEOTIDE SEQUENCE [LARGE SCALE GENOMIC DNA]</scope>
    <source>
        <strain evidence="2 3">PMIC_1C1B</strain>
    </source>
</reference>
<evidence type="ECO:0000256" key="1">
    <source>
        <dbReference type="SAM" id="SignalP"/>
    </source>
</evidence>
<keyword evidence="1" id="KW-0732">Signal</keyword>
<protein>
    <recommendedName>
        <fullName evidence="4">SGNH/GDSL hydrolase family protein</fullName>
    </recommendedName>
</protein>
<keyword evidence="3" id="KW-1185">Reference proteome</keyword>
<dbReference type="Gene3D" id="3.40.50.1110">
    <property type="entry name" value="SGNH hydrolase"/>
    <property type="match status" value="1"/>
</dbReference>
<evidence type="ECO:0000313" key="3">
    <source>
        <dbReference type="Proteomes" id="UP001300496"/>
    </source>
</evidence>
<evidence type="ECO:0008006" key="4">
    <source>
        <dbReference type="Google" id="ProtNLM"/>
    </source>
</evidence>
<feature type="signal peptide" evidence="1">
    <location>
        <begin position="1"/>
        <end position="29"/>
    </location>
</feature>